<comment type="caution">
    <text evidence="1">The sequence shown here is derived from an EMBL/GenBank/DDBJ whole genome shotgun (WGS) entry which is preliminary data.</text>
</comment>
<proteinExistence type="predicted"/>
<gene>
    <name evidence="1" type="ORF">M9H77_13847</name>
</gene>
<organism evidence="1 2">
    <name type="scientific">Catharanthus roseus</name>
    <name type="common">Madagascar periwinkle</name>
    <name type="synonym">Vinca rosea</name>
    <dbReference type="NCBI Taxonomy" id="4058"/>
    <lineage>
        <taxon>Eukaryota</taxon>
        <taxon>Viridiplantae</taxon>
        <taxon>Streptophyta</taxon>
        <taxon>Embryophyta</taxon>
        <taxon>Tracheophyta</taxon>
        <taxon>Spermatophyta</taxon>
        <taxon>Magnoliopsida</taxon>
        <taxon>eudicotyledons</taxon>
        <taxon>Gunneridae</taxon>
        <taxon>Pentapetalae</taxon>
        <taxon>asterids</taxon>
        <taxon>lamiids</taxon>
        <taxon>Gentianales</taxon>
        <taxon>Apocynaceae</taxon>
        <taxon>Rauvolfioideae</taxon>
        <taxon>Vinceae</taxon>
        <taxon>Catharanthinae</taxon>
        <taxon>Catharanthus</taxon>
    </lineage>
</organism>
<protein>
    <submittedName>
        <fullName evidence="1">Uncharacterized protein</fullName>
    </submittedName>
</protein>
<sequence>MQTLKQREKGKRVSYGVRATDGFIYVNEAANFEEWTRNIRKIAPGYRVHLSDMQSIKTITNLFNMIGWVPLLTVNELFYLEMIYEFYANFHKGRIERVKNIPHQWVLSRFGGRDIAFDDRRAQDDSDEDDDNDDKNEEQEGMNVDEEESDTEQEEETHRKELRRKKRQERTEGRFIFRRSIFGVLRLHYIEAKDLGNQGIMKKKRSSH</sequence>
<accession>A0ACC0BLL3</accession>
<evidence type="ECO:0000313" key="1">
    <source>
        <dbReference type="EMBL" id="KAI5673483.1"/>
    </source>
</evidence>
<dbReference type="Proteomes" id="UP001060085">
    <property type="component" value="Linkage Group LG03"/>
</dbReference>
<evidence type="ECO:0000313" key="2">
    <source>
        <dbReference type="Proteomes" id="UP001060085"/>
    </source>
</evidence>
<name>A0ACC0BLL3_CATRO</name>
<keyword evidence="2" id="KW-1185">Reference proteome</keyword>
<dbReference type="EMBL" id="CM044703">
    <property type="protein sequence ID" value="KAI5673483.1"/>
    <property type="molecule type" value="Genomic_DNA"/>
</dbReference>
<reference evidence="2" key="1">
    <citation type="journal article" date="2023" name="Nat. Plants">
        <title>Single-cell RNA sequencing provides a high-resolution roadmap for understanding the multicellular compartmentation of specialized metabolism.</title>
        <authorList>
            <person name="Sun S."/>
            <person name="Shen X."/>
            <person name="Li Y."/>
            <person name="Li Y."/>
            <person name="Wang S."/>
            <person name="Li R."/>
            <person name="Zhang H."/>
            <person name="Shen G."/>
            <person name="Guo B."/>
            <person name="Wei J."/>
            <person name="Xu J."/>
            <person name="St-Pierre B."/>
            <person name="Chen S."/>
            <person name="Sun C."/>
        </authorList>
    </citation>
    <scope>NUCLEOTIDE SEQUENCE [LARGE SCALE GENOMIC DNA]</scope>
</reference>